<feature type="transmembrane region" description="Helical" evidence="4">
    <location>
        <begin position="63"/>
        <end position="83"/>
    </location>
</feature>
<dbReference type="SUPFAM" id="SSF103473">
    <property type="entry name" value="MFS general substrate transporter"/>
    <property type="match status" value="1"/>
</dbReference>
<reference evidence="5" key="1">
    <citation type="submission" date="2020-11" db="EMBL/GenBank/DDBJ databases">
        <authorList>
            <person name="Tran Van P."/>
        </authorList>
    </citation>
    <scope>NUCLEOTIDE SEQUENCE</scope>
</reference>
<dbReference type="PANTHER" id="PTHR23121:SF9">
    <property type="entry name" value="SODIUM-DEPENDENT GLUCOSE TRANSPORTER 1"/>
    <property type="match status" value="1"/>
</dbReference>
<dbReference type="Proteomes" id="UP000759131">
    <property type="component" value="Unassembled WGS sequence"/>
</dbReference>
<evidence type="ECO:0000313" key="6">
    <source>
        <dbReference type="Proteomes" id="UP000759131"/>
    </source>
</evidence>
<feature type="transmembrane region" description="Helical" evidence="4">
    <location>
        <begin position="320"/>
        <end position="337"/>
    </location>
</feature>
<protein>
    <submittedName>
        <fullName evidence="5">Uncharacterized protein</fullName>
    </submittedName>
</protein>
<feature type="transmembrane region" description="Helical" evidence="4">
    <location>
        <begin position="343"/>
        <end position="368"/>
    </location>
</feature>
<dbReference type="EMBL" id="CAJPIZ010001255">
    <property type="protein sequence ID" value="CAG2103160.1"/>
    <property type="molecule type" value="Genomic_DNA"/>
</dbReference>
<dbReference type="AlphaFoldDB" id="A0A7R9PVS8"/>
<organism evidence="5">
    <name type="scientific">Medioppia subpectinata</name>
    <dbReference type="NCBI Taxonomy" id="1979941"/>
    <lineage>
        <taxon>Eukaryota</taxon>
        <taxon>Metazoa</taxon>
        <taxon>Ecdysozoa</taxon>
        <taxon>Arthropoda</taxon>
        <taxon>Chelicerata</taxon>
        <taxon>Arachnida</taxon>
        <taxon>Acari</taxon>
        <taxon>Acariformes</taxon>
        <taxon>Sarcoptiformes</taxon>
        <taxon>Oribatida</taxon>
        <taxon>Brachypylina</taxon>
        <taxon>Oppioidea</taxon>
        <taxon>Oppiidae</taxon>
        <taxon>Medioppia</taxon>
    </lineage>
</organism>
<evidence type="ECO:0000256" key="3">
    <source>
        <dbReference type="ARBA" id="ARBA00023136"/>
    </source>
</evidence>
<feature type="transmembrane region" description="Helical" evidence="4">
    <location>
        <begin position="89"/>
        <end position="107"/>
    </location>
</feature>
<feature type="transmembrane region" description="Helical" evidence="4">
    <location>
        <begin position="17"/>
        <end position="42"/>
    </location>
</feature>
<feature type="transmembrane region" description="Helical" evidence="4">
    <location>
        <begin position="407"/>
        <end position="430"/>
    </location>
</feature>
<dbReference type="EMBL" id="OC855830">
    <property type="protein sequence ID" value="CAD7622730.1"/>
    <property type="molecule type" value="Genomic_DNA"/>
</dbReference>
<accession>A0A7R9PVS8</accession>
<gene>
    <name evidence="5" type="ORF">OSB1V03_LOCUS3193</name>
</gene>
<name>A0A7R9PVS8_9ACAR</name>
<evidence type="ECO:0000256" key="2">
    <source>
        <dbReference type="ARBA" id="ARBA00022989"/>
    </source>
</evidence>
<dbReference type="InterPro" id="IPR036259">
    <property type="entry name" value="MFS_trans_sf"/>
</dbReference>
<evidence type="ECO:0000256" key="4">
    <source>
        <dbReference type="SAM" id="Phobius"/>
    </source>
</evidence>
<feature type="transmembrane region" description="Helical" evidence="4">
    <location>
        <begin position="380"/>
        <end position="401"/>
    </location>
</feature>
<keyword evidence="2 4" id="KW-1133">Transmembrane helix</keyword>
<keyword evidence="6" id="KW-1185">Reference proteome</keyword>
<dbReference type="OrthoDB" id="6498765at2759"/>
<dbReference type="PANTHER" id="PTHR23121">
    <property type="entry name" value="SODIUM-DEPENDENT GLUCOSE TRANSPORTER 1"/>
    <property type="match status" value="1"/>
</dbReference>
<proteinExistence type="predicted"/>
<feature type="transmembrane region" description="Helical" evidence="4">
    <location>
        <begin position="188"/>
        <end position="209"/>
    </location>
</feature>
<evidence type="ECO:0000313" key="5">
    <source>
        <dbReference type="EMBL" id="CAD7622730.1"/>
    </source>
</evidence>
<keyword evidence="3 4" id="KW-0472">Membrane</keyword>
<sequence>MISGNNNMDEVRRVDRYIYTTINLLNHLMFGLTFSSFGPTYVDFKYLTSSDMSWVVGFLYKYLNRQLTLAILITIQSLATIFMPYSTQIWHLYLCIFLYGLGIGAWNNSNNVILIEMWQQASPSFLQFSQFIYGVGTILGPLIVGPYLSGEVKYVDRVAIGNGSYEHLVWNNTIIDEFESNRRSRITFPYLVGGLLQAIGPGLMFLMYFCRPYKYQAEADPCAGTGTDTERAPLLTASCIRKLALAIPKKTIILCVSLYLAFGIMSENMYMDFSTTYFQFSPLHLTANRAAEIFATMSIALSTGRGLSVFIAMKLRPQTMIAYQTCIVFMGYLYQYFGQYWSVGHLWASSLMICFGYSSIFICLFSFVGQYMEVTDRVGAVFIASYNSVYLFLPFFLGSYIEEWPNSFLYIEFGSLCAAIGALVVVLLAVRKVPNECLRL</sequence>
<dbReference type="Gene3D" id="1.20.1250.20">
    <property type="entry name" value="MFS general substrate transporter like domains"/>
    <property type="match status" value="1"/>
</dbReference>
<keyword evidence="1 4" id="KW-0812">Transmembrane</keyword>
<evidence type="ECO:0000256" key="1">
    <source>
        <dbReference type="ARBA" id="ARBA00022692"/>
    </source>
</evidence>
<feature type="transmembrane region" description="Helical" evidence="4">
    <location>
        <begin position="128"/>
        <end position="148"/>
    </location>
</feature>
<feature type="transmembrane region" description="Helical" evidence="4">
    <location>
        <begin position="251"/>
        <end position="271"/>
    </location>
</feature>